<sequence>MPGRKLTSKQERFVQGLVSGLTQRQAFIKAGYTSKGKSGDYLDNEAWKKTQLPQVRARYKELMEEHKNKALWTREEAINSLKWLHDQAIRSIQGEDEGYVRKGTSDALINAIQELNKLEDLYPAEKIEQTNRNIELDIGEWDDDDD</sequence>
<dbReference type="STRING" id="883081.HMPREF9698_01603"/>
<proteinExistence type="predicted"/>
<dbReference type="Proteomes" id="UP000009875">
    <property type="component" value="Unassembled WGS sequence"/>
</dbReference>
<dbReference type="Gene3D" id="1.10.10.1400">
    <property type="entry name" value="Terminase, small subunit, N-terminal DNA-binding domain, HTH motif"/>
    <property type="match status" value="1"/>
</dbReference>
<dbReference type="HOGENOM" id="CLU_144199_0_0_9"/>
<dbReference type="eggNOG" id="ENOG503323S">
    <property type="taxonomic scope" value="Bacteria"/>
</dbReference>
<dbReference type="RefSeq" id="WP_003779215.1">
    <property type="nucleotide sequence ID" value="NZ_JH992963.1"/>
</dbReference>
<accession>K9EUL0</accession>
<name>K9EUL0_9LACT</name>
<protein>
    <recommendedName>
        <fullName evidence="3">Terminase small subunit</fullName>
    </recommendedName>
</protein>
<dbReference type="GO" id="GO:0051276">
    <property type="term" value="P:chromosome organization"/>
    <property type="evidence" value="ECO:0007669"/>
    <property type="project" value="InterPro"/>
</dbReference>
<evidence type="ECO:0000313" key="2">
    <source>
        <dbReference type="Proteomes" id="UP000009875"/>
    </source>
</evidence>
<reference evidence="1 2" key="1">
    <citation type="submission" date="2012-09" db="EMBL/GenBank/DDBJ databases">
        <title>The Genome Sequence of Alloiococcus otitis ATCC 51267.</title>
        <authorList>
            <consortium name="The Broad Institute Genome Sequencing Platform"/>
            <person name="Earl A."/>
            <person name="Ward D."/>
            <person name="Feldgarden M."/>
            <person name="Gevers D."/>
            <person name="Huys G."/>
            <person name="Walker B."/>
            <person name="Young S.K."/>
            <person name="Zeng Q."/>
            <person name="Gargeya S."/>
            <person name="Fitzgerald M."/>
            <person name="Haas B."/>
            <person name="Abouelleil A."/>
            <person name="Alvarado L."/>
            <person name="Arachchi H.M."/>
            <person name="Berlin A.M."/>
            <person name="Chapman S.B."/>
            <person name="Goldberg J."/>
            <person name="Griggs A."/>
            <person name="Gujja S."/>
            <person name="Hansen M."/>
            <person name="Howarth C."/>
            <person name="Imamovic A."/>
            <person name="Larimer J."/>
            <person name="McCowen C."/>
            <person name="Montmayeur A."/>
            <person name="Murphy C."/>
            <person name="Neiman D."/>
            <person name="Pearson M."/>
            <person name="Priest M."/>
            <person name="Roberts A."/>
            <person name="Saif S."/>
            <person name="Shea T."/>
            <person name="Sisk P."/>
            <person name="Sykes S."/>
            <person name="Wortman J."/>
            <person name="Nusbaum C."/>
            <person name="Birren B."/>
        </authorList>
    </citation>
    <scope>NUCLEOTIDE SEQUENCE [LARGE SCALE GENOMIC DNA]</scope>
    <source>
        <strain evidence="1 2">ATCC 51267</strain>
    </source>
</reference>
<comment type="caution">
    <text evidence="1">The sequence shown here is derived from an EMBL/GenBank/DDBJ whole genome shotgun (WGS) entry which is preliminary data.</text>
</comment>
<evidence type="ECO:0000313" key="1">
    <source>
        <dbReference type="EMBL" id="EKU92850.1"/>
    </source>
</evidence>
<dbReference type="AlphaFoldDB" id="K9EUL0"/>
<evidence type="ECO:0008006" key="3">
    <source>
        <dbReference type="Google" id="ProtNLM"/>
    </source>
</evidence>
<organism evidence="1 2">
    <name type="scientific">Alloiococcus otitis ATCC 51267</name>
    <dbReference type="NCBI Taxonomy" id="883081"/>
    <lineage>
        <taxon>Bacteria</taxon>
        <taxon>Bacillati</taxon>
        <taxon>Bacillota</taxon>
        <taxon>Bacilli</taxon>
        <taxon>Lactobacillales</taxon>
        <taxon>Carnobacteriaceae</taxon>
        <taxon>Alloiococcus</taxon>
    </lineage>
</organism>
<gene>
    <name evidence="1" type="ORF">HMPREF9698_01603</name>
</gene>
<dbReference type="InterPro" id="IPR038713">
    <property type="entry name" value="Terminase_Gp1_N_sf"/>
</dbReference>
<dbReference type="EMBL" id="AGXA01000034">
    <property type="protein sequence ID" value="EKU92850.1"/>
    <property type="molecule type" value="Genomic_DNA"/>
</dbReference>
<keyword evidence="2" id="KW-1185">Reference proteome</keyword>